<dbReference type="EMBL" id="FVZE01000012">
    <property type="protein sequence ID" value="SLK10511.1"/>
    <property type="molecule type" value="Genomic_DNA"/>
</dbReference>
<dbReference type="InterPro" id="IPR045336">
    <property type="entry name" value="MmgE_PrpD_N"/>
</dbReference>
<dbReference type="AlphaFoldDB" id="A0A1U6IR44"/>
<dbReference type="InterPro" id="IPR005656">
    <property type="entry name" value="MmgE_PrpD"/>
</dbReference>
<accession>A0A1U6IR44</accession>
<evidence type="ECO:0000259" key="2">
    <source>
        <dbReference type="Pfam" id="PF03972"/>
    </source>
</evidence>
<dbReference type="Pfam" id="PF19305">
    <property type="entry name" value="MmgE_PrpD_C"/>
    <property type="match status" value="1"/>
</dbReference>
<evidence type="ECO:0000313" key="5">
    <source>
        <dbReference type="Proteomes" id="UP000190989"/>
    </source>
</evidence>
<evidence type="ECO:0000256" key="1">
    <source>
        <dbReference type="ARBA" id="ARBA00006174"/>
    </source>
</evidence>
<dbReference type="Pfam" id="PF03972">
    <property type="entry name" value="MmgE_PrpD_N"/>
    <property type="match status" value="1"/>
</dbReference>
<dbReference type="STRING" id="428990.SAMN06295987_1124"/>
<dbReference type="Gene3D" id="3.30.1330.120">
    <property type="entry name" value="2-methylcitrate dehydratase PrpD"/>
    <property type="match status" value="1"/>
</dbReference>
<reference evidence="5" key="1">
    <citation type="submission" date="2017-02" db="EMBL/GenBank/DDBJ databases">
        <authorList>
            <person name="Varghese N."/>
            <person name="Submissions S."/>
        </authorList>
    </citation>
    <scope>NUCLEOTIDE SEQUENCE [LARGE SCALE GENOMIC DNA]</scope>
    <source>
        <strain evidence="5">SM117</strain>
    </source>
</reference>
<gene>
    <name evidence="4" type="ORF">SAMN06295987_1124</name>
</gene>
<sequence>MPGIPDHPGDRLCQWVADLAFGDLPETTVAAARRVLLDASGVMLAASGLSPEVRPFIALAAGEGPCSLLGTGKTASPQMAAFANGAMAHALDYEDAFDRAPGHPNASLVPALLALSQSLGAVDGERFLVALVAGCEVSCRLGLALRKPMEAGGWYPPPILAGIGAAVGAARLLGCSPRQVRSAISLAMCQVTMPGEIKHSAGTVIRAVREAFPAQASVQAAQLARADVAGFERPLEGTAGFFALYAGGEFDPRALAGDLGRRFCIEELTFKPWPSCRGTHPFIEMALALRDKHALTPEEIRAIHVGIDDVQRMLTEPPERKAAPATVIDAKFSIPFTVALAIARGGAGLDDFCAATLADPCLLALAGKVVAVPDWQSGSHLRGVGGSIRIELADGRSLSAACATALGSPEMPLSEAQLVDKFIDCAARAEVPLPPDAANTLADSLLTLETCQDVGQLFA</sequence>
<organism evidence="4 5">
    <name type="scientific">Novosphingobium mathurense</name>
    <dbReference type="NCBI Taxonomy" id="428990"/>
    <lineage>
        <taxon>Bacteria</taxon>
        <taxon>Pseudomonadati</taxon>
        <taxon>Pseudomonadota</taxon>
        <taxon>Alphaproteobacteria</taxon>
        <taxon>Sphingomonadales</taxon>
        <taxon>Sphingomonadaceae</taxon>
        <taxon>Novosphingobium</taxon>
    </lineage>
</organism>
<protein>
    <submittedName>
        <fullName evidence="4">2-methylcitrate dehydratase PrpD</fullName>
    </submittedName>
</protein>
<dbReference type="InterPro" id="IPR042188">
    <property type="entry name" value="MmgE/PrpD_sf_2"/>
</dbReference>
<evidence type="ECO:0000313" key="4">
    <source>
        <dbReference type="EMBL" id="SLK10511.1"/>
    </source>
</evidence>
<dbReference type="SUPFAM" id="SSF103378">
    <property type="entry name" value="2-methylcitrate dehydratase PrpD"/>
    <property type="match status" value="1"/>
</dbReference>
<dbReference type="RefSeq" id="WP_079731810.1">
    <property type="nucleotide sequence ID" value="NZ_FVZE01000012.1"/>
</dbReference>
<comment type="similarity">
    <text evidence="1">Belongs to the PrpD family.</text>
</comment>
<feature type="domain" description="MmgE/PrpD C-terminal" evidence="3">
    <location>
        <begin position="273"/>
        <end position="428"/>
    </location>
</feature>
<proteinExistence type="inferred from homology"/>
<dbReference type="PANTHER" id="PTHR16943">
    <property type="entry name" value="2-METHYLCITRATE DEHYDRATASE-RELATED"/>
    <property type="match status" value="1"/>
</dbReference>
<dbReference type="InterPro" id="IPR036148">
    <property type="entry name" value="MmgE/PrpD_sf"/>
</dbReference>
<dbReference type="InterPro" id="IPR045337">
    <property type="entry name" value="MmgE_PrpD_C"/>
</dbReference>
<dbReference type="Gene3D" id="1.10.4100.10">
    <property type="entry name" value="2-methylcitrate dehydratase PrpD"/>
    <property type="match status" value="1"/>
</dbReference>
<dbReference type="PANTHER" id="PTHR16943:SF8">
    <property type="entry name" value="2-METHYLCITRATE DEHYDRATASE"/>
    <property type="match status" value="1"/>
</dbReference>
<dbReference type="GO" id="GO:0016829">
    <property type="term" value="F:lyase activity"/>
    <property type="evidence" value="ECO:0007669"/>
    <property type="project" value="InterPro"/>
</dbReference>
<dbReference type="Proteomes" id="UP000190989">
    <property type="component" value="Unassembled WGS sequence"/>
</dbReference>
<dbReference type="InterPro" id="IPR042183">
    <property type="entry name" value="MmgE/PrpD_sf_1"/>
</dbReference>
<keyword evidence="5" id="KW-1185">Reference proteome</keyword>
<evidence type="ECO:0000259" key="3">
    <source>
        <dbReference type="Pfam" id="PF19305"/>
    </source>
</evidence>
<feature type="domain" description="MmgE/PrpD N-terminal" evidence="2">
    <location>
        <begin position="11"/>
        <end position="249"/>
    </location>
</feature>
<name>A0A1U6IR44_9SPHN</name>